<reference evidence="1" key="1">
    <citation type="journal article" date="2014" name="Front. Microbiol.">
        <title>High frequency of phylogenetically diverse reductive dehalogenase-homologous genes in deep subseafloor sedimentary metagenomes.</title>
        <authorList>
            <person name="Kawai M."/>
            <person name="Futagami T."/>
            <person name="Toyoda A."/>
            <person name="Takaki Y."/>
            <person name="Nishi S."/>
            <person name="Hori S."/>
            <person name="Arai W."/>
            <person name="Tsubouchi T."/>
            <person name="Morono Y."/>
            <person name="Uchiyama I."/>
            <person name="Ito T."/>
            <person name="Fujiyama A."/>
            <person name="Inagaki F."/>
            <person name="Takami H."/>
        </authorList>
    </citation>
    <scope>NUCLEOTIDE SEQUENCE</scope>
    <source>
        <strain evidence="1">Expedition CK06-06</strain>
    </source>
</reference>
<proteinExistence type="predicted"/>
<dbReference type="EMBL" id="BARW01006738">
    <property type="protein sequence ID" value="GAI80076.1"/>
    <property type="molecule type" value="Genomic_DNA"/>
</dbReference>
<organism evidence="1">
    <name type="scientific">marine sediment metagenome</name>
    <dbReference type="NCBI Taxonomy" id="412755"/>
    <lineage>
        <taxon>unclassified sequences</taxon>
        <taxon>metagenomes</taxon>
        <taxon>ecological metagenomes</taxon>
    </lineage>
</organism>
<gene>
    <name evidence="1" type="ORF">S12H4_14150</name>
</gene>
<dbReference type="AlphaFoldDB" id="X1SLQ7"/>
<feature type="non-terminal residue" evidence="1">
    <location>
        <position position="1"/>
    </location>
</feature>
<feature type="non-terminal residue" evidence="1">
    <location>
        <position position="447"/>
    </location>
</feature>
<comment type="caution">
    <text evidence="1">The sequence shown here is derived from an EMBL/GenBank/DDBJ whole genome shotgun (WGS) entry which is preliminary data.</text>
</comment>
<sequence length="447" mass="51446">GKELTMTIPDEKWNHIELTGAAYGEAVYMPFDSEHQIYREMSLFKRPKGKERTYYHFDDTYIGGKIRYVNDVIETAIGEFNVYNVKHDIEPKGVATMSYTVDTSADVSIYPCVEALTDYVAKRYPSDERQMAVALPGRAPRKPKVIPDTGGLPMLHIFIPCEFSDEVTTEVGAYGGFMYTWENMHGGLDGIAVDIPALDLEPVRDGLIPLNIQIKDPLWPNRFMMDFSFSVKPGEAKTIWFDLRDRILPNNSLYLVFAGGSPDFTADAFNGTNIRLIFKKRTDAVTEHEADRFAQVRDHFGGNLSETYPRRRKLEYYERFRRDIGSIFKVNPDNEQARFYWARFHRYQNKPEFTQPVAPAGIPLWAYRQAYILKEWRYFLNWWIDNRQIENGELGGGLSDDGDFTNCFPALALMGVDTEKITTSLSKLMDAYYNDNVFHNGLNTIFT</sequence>
<evidence type="ECO:0000313" key="1">
    <source>
        <dbReference type="EMBL" id="GAI80076.1"/>
    </source>
</evidence>
<accession>X1SLQ7</accession>
<name>X1SLQ7_9ZZZZ</name>
<protein>
    <submittedName>
        <fullName evidence="1">Uncharacterized protein</fullName>
    </submittedName>
</protein>